<protein>
    <recommendedName>
        <fullName evidence="7">Zn(2)-C6 fungal-type domain-containing protein</fullName>
    </recommendedName>
</protein>
<evidence type="ECO:0000256" key="6">
    <source>
        <dbReference type="SAM" id="MobiDB-lite"/>
    </source>
</evidence>
<keyword evidence="2" id="KW-0805">Transcription regulation</keyword>
<feature type="region of interest" description="Disordered" evidence="6">
    <location>
        <begin position="1"/>
        <end position="41"/>
    </location>
</feature>
<feature type="compositionally biased region" description="Acidic residues" evidence="6">
    <location>
        <begin position="586"/>
        <end position="598"/>
    </location>
</feature>
<dbReference type="Pfam" id="PF00172">
    <property type="entry name" value="Zn_clus"/>
    <property type="match status" value="1"/>
</dbReference>
<keyword evidence="5" id="KW-0539">Nucleus</keyword>
<dbReference type="InterPro" id="IPR051439">
    <property type="entry name" value="XlnR/Xlr1"/>
</dbReference>
<evidence type="ECO:0000259" key="7">
    <source>
        <dbReference type="PROSITE" id="PS50048"/>
    </source>
</evidence>
<feature type="region of interest" description="Disordered" evidence="6">
    <location>
        <begin position="206"/>
        <end position="228"/>
    </location>
</feature>
<feature type="compositionally biased region" description="Basic and acidic residues" evidence="6">
    <location>
        <begin position="1"/>
        <end position="11"/>
    </location>
</feature>
<dbReference type="OrthoDB" id="5284003at2759"/>
<dbReference type="EMBL" id="NJES01000501">
    <property type="protein sequence ID" value="PHH71528.1"/>
    <property type="molecule type" value="Genomic_DNA"/>
</dbReference>
<evidence type="ECO:0000256" key="3">
    <source>
        <dbReference type="ARBA" id="ARBA00023125"/>
    </source>
</evidence>
<dbReference type="InterPro" id="IPR036864">
    <property type="entry name" value="Zn2-C6_fun-type_DNA-bd_sf"/>
</dbReference>
<evidence type="ECO:0000256" key="4">
    <source>
        <dbReference type="ARBA" id="ARBA00023163"/>
    </source>
</evidence>
<feature type="compositionally biased region" description="Low complexity" evidence="6">
    <location>
        <begin position="666"/>
        <end position="681"/>
    </location>
</feature>
<dbReference type="Gene3D" id="4.10.240.10">
    <property type="entry name" value="Zn(2)-C6 fungal-type DNA-binding domain"/>
    <property type="match status" value="1"/>
</dbReference>
<organism evidence="8 9">
    <name type="scientific">Ophiocordyceps camponoti-rufipedis</name>
    <dbReference type="NCBI Taxonomy" id="2004952"/>
    <lineage>
        <taxon>Eukaryota</taxon>
        <taxon>Fungi</taxon>
        <taxon>Dikarya</taxon>
        <taxon>Ascomycota</taxon>
        <taxon>Pezizomycotina</taxon>
        <taxon>Sordariomycetes</taxon>
        <taxon>Hypocreomycetidae</taxon>
        <taxon>Hypocreales</taxon>
        <taxon>Ophiocordycipitaceae</taxon>
        <taxon>Ophiocordyceps</taxon>
    </lineage>
</organism>
<dbReference type="PANTHER" id="PTHR47663">
    <property type="entry name" value="XYLANOLYTIC TRANSCRIPTIONAL ACTIVATOR XLNR-RELATED"/>
    <property type="match status" value="1"/>
</dbReference>
<feature type="domain" description="Zn(2)-C6 fungal-type" evidence="7">
    <location>
        <begin position="134"/>
        <end position="164"/>
    </location>
</feature>
<dbReference type="CDD" id="cd12148">
    <property type="entry name" value="fungal_TF_MHR"/>
    <property type="match status" value="1"/>
</dbReference>
<dbReference type="AlphaFoldDB" id="A0A2C5Y096"/>
<reference evidence="8 9" key="1">
    <citation type="submission" date="2017-06" db="EMBL/GenBank/DDBJ databases">
        <title>Ant-infecting Ophiocordyceps genomes reveal a high diversity of potential behavioral manipulation genes and a possible major role for enterotoxins.</title>
        <authorList>
            <person name="De Bekker C."/>
            <person name="Evans H.C."/>
            <person name="Brachmann A."/>
            <person name="Hughes D.P."/>
        </authorList>
    </citation>
    <scope>NUCLEOTIDE SEQUENCE [LARGE SCALE GENOMIC DNA]</scope>
    <source>
        <strain evidence="8 9">Map16</strain>
    </source>
</reference>
<dbReference type="STRING" id="2004952.A0A2C5Y096"/>
<dbReference type="PANTHER" id="PTHR47663:SF1">
    <property type="entry name" value="XYLANOLYTIC TRANSCRIPTIONAL ACTIVATOR XLNR-RELATED"/>
    <property type="match status" value="1"/>
</dbReference>
<dbReference type="GO" id="GO:0008270">
    <property type="term" value="F:zinc ion binding"/>
    <property type="evidence" value="ECO:0007669"/>
    <property type="project" value="InterPro"/>
</dbReference>
<gene>
    <name evidence="8" type="ORF">CDD80_5224</name>
</gene>
<dbReference type="SMART" id="SM00066">
    <property type="entry name" value="GAL4"/>
    <property type="match status" value="1"/>
</dbReference>
<evidence type="ECO:0000256" key="2">
    <source>
        <dbReference type="ARBA" id="ARBA00023015"/>
    </source>
</evidence>
<evidence type="ECO:0000313" key="8">
    <source>
        <dbReference type="EMBL" id="PHH71528.1"/>
    </source>
</evidence>
<dbReference type="InterPro" id="IPR001138">
    <property type="entry name" value="Zn2Cys6_DnaBD"/>
</dbReference>
<dbReference type="GO" id="GO:0000981">
    <property type="term" value="F:DNA-binding transcription factor activity, RNA polymerase II-specific"/>
    <property type="evidence" value="ECO:0007669"/>
    <property type="project" value="InterPro"/>
</dbReference>
<evidence type="ECO:0000256" key="1">
    <source>
        <dbReference type="ARBA" id="ARBA00022833"/>
    </source>
</evidence>
<feature type="compositionally biased region" description="Low complexity" evidence="6">
    <location>
        <begin position="574"/>
        <end position="585"/>
    </location>
</feature>
<feature type="region of interest" description="Disordered" evidence="6">
    <location>
        <begin position="567"/>
        <end position="614"/>
    </location>
</feature>
<feature type="compositionally biased region" description="Polar residues" evidence="6">
    <location>
        <begin position="24"/>
        <end position="39"/>
    </location>
</feature>
<comment type="caution">
    <text evidence="8">The sequence shown here is derived from an EMBL/GenBank/DDBJ whole genome shotgun (WGS) entry which is preliminary data.</text>
</comment>
<keyword evidence="9" id="KW-1185">Reference proteome</keyword>
<keyword evidence="3" id="KW-0238">DNA-binding</keyword>
<sequence length="833" mass="90073">MLKSSGGREKLPPSFDPDMGRQSAMASRDQTPSPSQYASNGLEMLQAASDAAQAIDNPQALQDAAVAVAAVEAVSGPDLSSLEPGSVSAAAAAAAAVAAHAAVAAAQAPAQLALGPGAVRDPTINPKLTRLRRACDMCSMRKVKCDDSSIPCRPCRELGVDCTYDRETKRRGPPNKHAEAAKAAKRARVELAASPSAMAAAAVAATTTTTTTATTTPSTTTTNMPLHHPSASLSAVAIPQSSSSPSPHNAAKTLVSISADAAVDADAIAPLPVLEHLVDDFFTYVHPLAPFPHEPTFRQSFANREDRTRPEFLGLLAAMVAALVASFPRSAHEHLKAQHSPQLFPRPVTMVDRCRDVALLTRGSRWVLKQPKTLDDAATSYFLGLASAYVGQWNASRHFLAETLTLMRELGFARPKHPGHLPTFGNDAYSDDPLPFNHVKDQIGKRIFWCLLLAVRSFSQLGASHTPTDLVIAPSTPSLPYPAYPDNVDDICVLANQVIHQPEGSVTLLTGFRFAMDIYTTMNGVVSLELAYGMSTLPWADQRLLLRDGLVAAKSIVDNLPPQLQLRGHHDHVTTTTTTNTNNNANDDENDDDDDDGAGLEYVPPAWPNPQPDHDVRALLKAQPLRRRRLQLEIQKANILVSQLATRSYFVQLYFTLRDVHLGEQPPQTTTTTTTTTSPLPSDDDNDDDKSSSDKEMLHLMSQERDLLVQNLFTIVTSLSQRTMEPNGGALISKLRRVALALLSDPPDRKGPFSLKADEALAQLVDALSKLATHPSTSTATAIDENHQQQQQQQQQRPMMTAGDELDELRHWAELRDFQLRFAAGMGFADLVG</sequence>
<dbReference type="PROSITE" id="PS50048">
    <property type="entry name" value="ZN2_CY6_FUNGAL_2"/>
    <property type="match status" value="1"/>
</dbReference>
<keyword evidence="1" id="KW-0862">Zinc</keyword>
<dbReference type="PROSITE" id="PS00463">
    <property type="entry name" value="ZN2_CY6_FUNGAL_1"/>
    <property type="match status" value="1"/>
</dbReference>
<dbReference type="GO" id="GO:0003677">
    <property type="term" value="F:DNA binding"/>
    <property type="evidence" value="ECO:0007669"/>
    <property type="project" value="UniProtKB-KW"/>
</dbReference>
<evidence type="ECO:0000313" key="9">
    <source>
        <dbReference type="Proteomes" id="UP000226431"/>
    </source>
</evidence>
<evidence type="ECO:0000256" key="5">
    <source>
        <dbReference type="ARBA" id="ARBA00023242"/>
    </source>
</evidence>
<proteinExistence type="predicted"/>
<feature type="compositionally biased region" description="Low complexity" evidence="6">
    <location>
        <begin position="206"/>
        <end position="222"/>
    </location>
</feature>
<accession>A0A2C5Y096</accession>
<dbReference type="Proteomes" id="UP000226431">
    <property type="component" value="Unassembled WGS sequence"/>
</dbReference>
<dbReference type="SUPFAM" id="SSF57701">
    <property type="entry name" value="Zn2/Cys6 DNA-binding domain"/>
    <property type="match status" value="1"/>
</dbReference>
<feature type="region of interest" description="Disordered" evidence="6">
    <location>
        <begin position="664"/>
        <end position="693"/>
    </location>
</feature>
<keyword evidence="4" id="KW-0804">Transcription</keyword>
<dbReference type="CDD" id="cd00067">
    <property type="entry name" value="GAL4"/>
    <property type="match status" value="1"/>
</dbReference>
<name>A0A2C5Y096_9HYPO</name>